<dbReference type="AlphaFoldDB" id="A0A162WHX2"/>
<organism evidence="1 2">
    <name type="scientific">Didymella rabiei</name>
    <name type="common">Chickpea ascochyta blight fungus</name>
    <name type="synonym">Mycosphaerella rabiei</name>
    <dbReference type="NCBI Taxonomy" id="5454"/>
    <lineage>
        <taxon>Eukaryota</taxon>
        <taxon>Fungi</taxon>
        <taxon>Dikarya</taxon>
        <taxon>Ascomycota</taxon>
        <taxon>Pezizomycotina</taxon>
        <taxon>Dothideomycetes</taxon>
        <taxon>Pleosporomycetidae</taxon>
        <taxon>Pleosporales</taxon>
        <taxon>Pleosporineae</taxon>
        <taxon>Didymellaceae</taxon>
        <taxon>Ascochyta</taxon>
    </lineage>
</organism>
<dbReference type="Proteomes" id="UP000076837">
    <property type="component" value="Unassembled WGS sequence"/>
</dbReference>
<name>A0A162WHX2_DIDRA</name>
<gene>
    <name evidence="1" type="ORF">ST47_g9813</name>
</gene>
<evidence type="ECO:0000313" key="2">
    <source>
        <dbReference type="Proteomes" id="UP000076837"/>
    </source>
</evidence>
<proteinExistence type="predicted"/>
<reference evidence="1 2" key="1">
    <citation type="journal article" date="2016" name="Sci. Rep.">
        <title>Draft genome sequencing and secretome analysis of fungal phytopathogen Ascochyta rabiei provides insight into the necrotrophic effector repertoire.</title>
        <authorList>
            <person name="Verma S."/>
            <person name="Gazara R.K."/>
            <person name="Nizam S."/>
            <person name="Parween S."/>
            <person name="Chattopadhyay D."/>
            <person name="Verma P.K."/>
        </authorList>
    </citation>
    <scope>NUCLEOTIDE SEQUENCE [LARGE SCALE GENOMIC DNA]</scope>
    <source>
        <strain evidence="1 2">ArDII</strain>
    </source>
</reference>
<evidence type="ECO:0000313" key="1">
    <source>
        <dbReference type="EMBL" id="KZM19039.1"/>
    </source>
</evidence>
<comment type="caution">
    <text evidence="1">The sequence shown here is derived from an EMBL/GenBank/DDBJ whole genome shotgun (WGS) entry which is preliminary data.</text>
</comment>
<dbReference type="EMBL" id="JYNV01000305">
    <property type="protein sequence ID" value="KZM19039.1"/>
    <property type="molecule type" value="Genomic_DNA"/>
</dbReference>
<sequence>MDISKSMYGLLGHKKESLHCNMPQSVENNKNAERARFIEAREDAAAIICREIMRSNHRLCLSNSNRLTLGYAKSSVYTQKPTGNWPEHFPVSIEFTDGRTTLRPLAIHLVTSRPVLFEEAELAPHSANKNKPLPGNYSGAFEAKNVWLVDFEGFCVANKGFALIPSRIDIVNLSTGKSDTGIIKYNFGHIGSIADAIIASGALPLRADCRRVGGVLRRHYEGTKTSGYTMSMWKFRLLDLGFDPKNDLAVSWGFTNFDRLSMGGIMAENSDFAVRNDHIELKTKHMDLVQIFKTYSSIETTALSFLYRTYIKDDHEHRWHDPIYGAMATKELWPVLRRFTEPLFKEMKKRSMQSLVSYQVVEVDVEMITLH</sequence>
<keyword evidence="2" id="KW-1185">Reference proteome</keyword>
<protein>
    <submittedName>
        <fullName evidence="1">Uncharacterized protein</fullName>
    </submittedName>
</protein>
<accession>A0A162WHX2</accession>